<evidence type="ECO:0000256" key="5">
    <source>
        <dbReference type="PIRSR" id="PIRSR600888-1"/>
    </source>
</evidence>
<evidence type="ECO:0000256" key="7">
    <source>
        <dbReference type="RuleBase" id="RU364069"/>
    </source>
</evidence>
<name>A0AAW5MLM4_AERVE</name>
<dbReference type="EC" id="5.1.3.13" evidence="3 7"/>
<dbReference type="GO" id="GO:0000271">
    <property type="term" value="P:polysaccharide biosynthetic process"/>
    <property type="evidence" value="ECO:0007669"/>
    <property type="project" value="TreeGrafter"/>
</dbReference>
<dbReference type="InterPro" id="IPR014710">
    <property type="entry name" value="RmlC-like_jellyroll"/>
</dbReference>
<feature type="site" description="Participates in a stacking interaction with the thymidine ring of dTDP-4-oxo-6-deoxyglucose" evidence="6">
    <location>
        <position position="136"/>
    </location>
</feature>
<comment type="similarity">
    <text evidence="7">Belongs to the dTDP-4-dehydrorhamnose 3,5-epimerase family.</text>
</comment>
<sequence>MRYQSLAIPEVKLLIPTRHCDERGYFMETLRQDEFERHCGFYSLVQDNHSRSWQGTLRGLHYQQERPQGKLVRAVRGRVFDVAVDVRPDSASYGQWVGQLLSEENDHQMWIPPGFAHGFYVLSEVADLLYRCSDYYYPAGERTLRWDSPALAIDWPLLAGVALSLSAKDARAPYFCRPELG</sequence>
<dbReference type="Gene3D" id="2.60.120.10">
    <property type="entry name" value="Jelly Rolls"/>
    <property type="match status" value="1"/>
</dbReference>
<comment type="catalytic activity">
    <reaction evidence="1 7">
        <text>dTDP-4-dehydro-6-deoxy-alpha-D-glucose = dTDP-4-dehydro-beta-L-rhamnose</text>
        <dbReference type="Rhea" id="RHEA:16969"/>
        <dbReference type="ChEBI" id="CHEBI:57649"/>
        <dbReference type="ChEBI" id="CHEBI:62830"/>
        <dbReference type="EC" id="5.1.3.13"/>
    </reaction>
</comment>
<dbReference type="PANTHER" id="PTHR21047">
    <property type="entry name" value="DTDP-6-DEOXY-D-GLUCOSE-3,5 EPIMERASE"/>
    <property type="match status" value="1"/>
</dbReference>
<reference evidence="8" key="1">
    <citation type="submission" date="2022-08" db="EMBL/GenBank/DDBJ databases">
        <title>A global survey of hypervirulent Aeromonas hydrophila identified this emerging pathogen in farmed fish in the lower Mekong River basin.</title>
        <authorList>
            <person name="Xu T."/>
            <person name="Rasmussen-Ivey C.R."/>
            <person name="Moen F.S."/>
            <person name="Fernandez Bravo A."/>
            <person name="Lamy B."/>
            <person name="Beaz-Hidalgo R."/>
            <person name="Khan C.D."/>
            <person name="Castro Escarpulli G."/>
            <person name="Yasin I.S.M."/>
            <person name="Figueras M.J."/>
            <person name="Azzam Sayuti M."/>
            <person name="Karim M.M."/>
            <person name="Alam K.M."/>
            <person name="Le T.T.T."/>
            <person name="Thao N.H.P."/>
            <person name="Addo S."/>
            <person name="Duodu S."/>
            <person name="Ali S."/>
            <person name="Mey S."/>
            <person name="Somony T."/>
            <person name="Liles M.R."/>
        </authorList>
    </citation>
    <scope>NUCLEOTIDE SEQUENCE</scope>
    <source>
        <strain evidence="8">0.14</strain>
    </source>
</reference>
<dbReference type="InterPro" id="IPR000888">
    <property type="entry name" value="RmlC-like"/>
</dbReference>
<comment type="caution">
    <text evidence="8">The sequence shown here is derived from an EMBL/GenBank/DDBJ whole genome shotgun (WGS) entry which is preliminary data.</text>
</comment>
<comment type="subunit">
    <text evidence="7">Homodimer.</text>
</comment>
<proteinExistence type="inferred from homology"/>
<organism evidence="8 9">
    <name type="scientific">Aeromonas veronii</name>
    <dbReference type="NCBI Taxonomy" id="654"/>
    <lineage>
        <taxon>Bacteria</taxon>
        <taxon>Pseudomonadati</taxon>
        <taxon>Pseudomonadota</taxon>
        <taxon>Gammaproteobacteria</taxon>
        <taxon>Aeromonadales</taxon>
        <taxon>Aeromonadaceae</taxon>
        <taxon>Aeromonas</taxon>
    </lineage>
</organism>
<dbReference type="AlphaFoldDB" id="A0AAW5MLM4"/>
<evidence type="ECO:0000313" key="8">
    <source>
        <dbReference type="EMBL" id="MCR4451156.1"/>
    </source>
</evidence>
<evidence type="ECO:0000256" key="2">
    <source>
        <dbReference type="ARBA" id="ARBA00001997"/>
    </source>
</evidence>
<dbReference type="PANTHER" id="PTHR21047:SF2">
    <property type="entry name" value="THYMIDINE DIPHOSPHO-4-KETO-RHAMNOSE 3,5-EPIMERASE"/>
    <property type="match status" value="1"/>
</dbReference>
<gene>
    <name evidence="8" type="primary">rfbC</name>
    <name evidence="8" type="ORF">NS965_22475</name>
</gene>
<evidence type="ECO:0000313" key="9">
    <source>
        <dbReference type="Proteomes" id="UP001204061"/>
    </source>
</evidence>
<evidence type="ECO:0000256" key="4">
    <source>
        <dbReference type="ARBA" id="ARBA00019595"/>
    </source>
</evidence>
<feature type="active site" description="Proton acceptor" evidence="5">
    <location>
        <position position="61"/>
    </location>
</feature>
<dbReference type="EMBL" id="JANLFC010000108">
    <property type="protein sequence ID" value="MCR4451156.1"/>
    <property type="molecule type" value="Genomic_DNA"/>
</dbReference>
<dbReference type="InterPro" id="IPR011051">
    <property type="entry name" value="RmlC_Cupin_sf"/>
</dbReference>
<dbReference type="Pfam" id="PF00908">
    <property type="entry name" value="dTDP_sugar_isom"/>
    <property type="match status" value="1"/>
</dbReference>
<dbReference type="Proteomes" id="UP001204061">
    <property type="component" value="Unassembled WGS sequence"/>
</dbReference>
<dbReference type="GO" id="GO:0008830">
    <property type="term" value="F:dTDP-4-dehydrorhamnose 3,5-epimerase activity"/>
    <property type="evidence" value="ECO:0007669"/>
    <property type="project" value="UniProtKB-UniRule"/>
</dbReference>
<keyword evidence="7 8" id="KW-0413">Isomerase</keyword>
<accession>A0AAW5MLM4</accession>
<comment type="pathway">
    <text evidence="7">Carbohydrate biosynthesis; dTDP-L-rhamnose biosynthesis.</text>
</comment>
<evidence type="ECO:0000256" key="6">
    <source>
        <dbReference type="PIRSR" id="PIRSR600888-3"/>
    </source>
</evidence>
<feature type="active site" description="Proton donor" evidence="5">
    <location>
        <position position="130"/>
    </location>
</feature>
<dbReference type="NCBIfam" id="TIGR01221">
    <property type="entry name" value="rmlC"/>
    <property type="match status" value="1"/>
</dbReference>
<protein>
    <recommendedName>
        <fullName evidence="4 7">dTDP-4-dehydrorhamnose 3,5-epimerase</fullName>
        <ecNumber evidence="3 7">5.1.3.13</ecNumber>
    </recommendedName>
    <alternativeName>
        <fullName evidence="7">Thymidine diphospho-4-keto-rhamnose 3,5-epimerase</fullName>
    </alternativeName>
</protein>
<evidence type="ECO:0000256" key="1">
    <source>
        <dbReference type="ARBA" id="ARBA00001298"/>
    </source>
</evidence>
<comment type="function">
    <text evidence="2 7">Catalyzes the epimerization of the C3' and C5'positions of dTDP-6-deoxy-D-xylo-4-hexulose, forming dTDP-6-deoxy-L-lyxo-4-hexulose.</text>
</comment>
<evidence type="ECO:0000256" key="3">
    <source>
        <dbReference type="ARBA" id="ARBA00012098"/>
    </source>
</evidence>
<dbReference type="RefSeq" id="WP_257726217.1">
    <property type="nucleotide sequence ID" value="NZ_JANLFC010000108.1"/>
</dbReference>
<dbReference type="SUPFAM" id="SSF51182">
    <property type="entry name" value="RmlC-like cupins"/>
    <property type="match status" value="1"/>
</dbReference>
<dbReference type="GO" id="GO:0019305">
    <property type="term" value="P:dTDP-rhamnose biosynthetic process"/>
    <property type="evidence" value="ECO:0007669"/>
    <property type="project" value="UniProtKB-UniRule"/>
</dbReference>
<dbReference type="GO" id="GO:0005829">
    <property type="term" value="C:cytosol"/>
    <property type="evidence" value="ECO:0007669"/>
    <property type="project" value="TreeGrafter"/>
</dbReference>
<dbReference type="CDD" id="cd00438">
    <property type="entry name" value="cupin_RmlC"/>
    <property type="match status" value="1"/>
</dbReference>